<comment type="caution">
    <text evidence="1">The sequence shown here is derived from an EMBL/GenBank/DDBJ whole genome shotgun (WGS) entry which is preliminary data.</text>
</comment>
<dbReference type="AlphaFoldDB" id="A0A271LST1"/>
<organism evidence="1 2">
    <name type="scientific">Mesorhizobium temperatum</name>
    <dbReference type="NCBI Taxonomy" id="241416"/>
    <lineage>
        <taxon>Bacteria</taxon>
        <taxon>Pseudomonadati</taxon>
        <taxon>Pseudomonadota</taxon>
        <taxon>Alphaproteobacteria</taxon>
        <taxon>Hyphomicrobiales</taxon>
        <taxon>Phyllobacteriaceae</taxon>
        <taxon>Mesorhizobium</taxon>
    </lineage>
</organism>
<keyword evidence="2" id="KW-1185">Reference proteome</keyword>
<proteinExistence type="predicted"/>
<sequence length="100" mass="11761">MWRVILAVDGRRLMAANGRFRFYSRRDSASLLRDLRRFQMGEFKFRTGHCALPDRWENTRIMRGNLQHGRPFTEGLALSDYVPDPHLPEWITVKIVDAEA</sequence>
<reference evidence="1 2" key="1">
    <citation type="submission" date="2017-08" db="EMBL/GenBank/DDBJ databases">
        <title>Mesorhizobium wenxinae sp. nov., a novel rhizobial species isolated from root nodules of chickpea (Cicer arietinum L.).</title>
        <authorList>
            <person name="Zhang J."/>
        </authorList>
    </citation>
    <scope>NUCLEOTIDE SEQUENCE [LARGE SCALE GENOMIC DNA]</scope>
    <source>
        <strain evidence="1 2">SDW018</strain>
    </source>
</reference>
<dbReference type="Proteomes" id="UP000216442">
    <property type="component" value="Unassembled WGS sequence"/>
</dbReference>
<accession>A0A271LST1</accession>
<name>A0A271LST1_9HYPH</name>
<protein>
    <submittedName>
        <fullName evidence="1">Uncharacterized protein</fullName>
    </submittedName>
</protein>
<evidence type="ECO:0000313" key="2">
    <source>
        <dbReference type="Proteomes" id="UP000216442"/>
    </source>
</evidence>
<dbReference type="EMBL" id="NPKJ01000027">
    <property type="protein sequence ID" value="PAQ10506.1"/>
    <property type="molecule type" value="Genomic_DNA"/>
</dbReference>
<evidence type="ECO:0000313" key="1">
    <source>
        <dbReference type="EMBL" id="PAQ10506.1"/>
    </source>
</evidence>
<gene>
    <name evidence="1" type="ORF">CIT26_07870</name>
</gene>